<sequence length="29" mass="3174">MGEKDFEEKGAAKAVSNAVQEMEQSAEEM</sequence>
<dbReference type="Proteomes" id="UP000324176">
    <property type="component" value="Unassembled WGS sequence"/>
</dbReference>
<organism evidence="2 3">
    <name type="scientific">Nitrosomonas communis</name>
    <dbReference type="NCBI Taxonomy" id="44574"/>
    <lineage>
        <taxon>Bacteria</taxon>
        <taxon>Pseudomonadati</taxon>
        <taxon>Pseudomonadota</taxon>
        <taxon>Betaproteobacteria</taxon>
        <taxon>Nitrosomonadales</taxon>
        <taxon>Nitrosomonadaceae</taxon>
        <taxon>Nitrosomonas</taxon>
    </lineage>
</organism>
<accession>A0A5D3Y972</accession>
<protein>
    <submittedName>
        <fullName evidence="2">Uncharacterized protein</fullName>
    </submittedName>
</protein>
<evidence type="ECO:0000256" key="1">
    <source>
        <dbReference type="SAM" id="MobiDB-lite"/>
    </source>
</evidence>
<name>A0A5D3Y972_9PROT</name>
<feature type="region of interest" description="Disordered" evidence="1">
    <location>
        <begin position="1"/>
        <end position="29"/>
    </location>
</feature>
<gene>
    <name evidence="2" type="ORF">BCL69_105330</name>
</gene>
<proteinExistence type="predicted"/>
<evidence type="ECO:0000313" key="2">
    <source>
        <dbReference type="EMBL" id="TYP81147.1"/>
    </source>
</evidence>
<reference evidence="2 3" key="1">
    <citation type="submission" date="2019-07" db="EMBL/GenBank/DDBJ databases">
        <title>Active sludge and wastewater microbial communities from Klosterneuburg, Austria.</title>
        <authorList>
            <person name="Wagner M."/>
        </authorList>
    </citation>
    <scope>NUCLEOTIDE SEQUENCE [LARGE SCALE GENOMIC DNA]</scope>
    <source>
        <strain evidence="2 3">Nm2</strain>
    </source>
</reference>
<dbReference type="EMBL" id="VNHT01000053">
    <property type="protein sequence ID" value="TYP81147.1"/>
    <property type="molecule type" value="Genomic_DNA"/>
</dbReference>
<feature type="non-terminal residue" evidence="2">
    <location>
        <position position="29"/>
    </location>
</feature>
<comment type="caution">
    <text evidence="2">The sequence shown here is derived from an EMBL/GenBank/DDBJ whole genome shotgun (WGS) entry which is preliminary data.</text>
</comment>
<feature type="compositionally biased region" description="Basic and acidic residues" evidence="1">
    <location>
        <begin position="1"/>
        <end position="11"/>
    </location>
</feature>
<dbReference type="AlphaFoldDB" id="A0A5D3Y972"/>
<evidence type="ECO:0000313" key="3">
    <source>
        <dbReference type="Proteomes" id="UP000324176"/>
    </source>
</evidence>